<reference evidence="4" key="1">
    <citation type="submission" date="2016-10" db="EMBL/GenBank/DDBJ databases">
        <authorList>
            <person name="Varghese N."/>
            <person name="Submissions S."/>
        </authorList>
    </citation>
    <scope>NUCLEOTIDE SEQUENCE [LARGE SCALE GENOMIC DNA]</scope>
    <source>
        <strain evidence="4">DSM 23445</strain>
    </source>
</reference>
<dbReference type="OrthoDB" id="9794387at2"/>
<dbReference type="Gene3D" id="3.40.50.720">
    <property type="entry name" value="NAD(P)-binding Rossmann-like Domain"/>
    <property type="match status" value="1"/>
</dbReference>
<dbReference type="CDD" id="cd05233">
    <property type="entry name" value="SDR_c"/>
    <property type="match status" value="1"/>
</dbReference>
<protein>
    <submittedName>
        <fullName evidence="3">Short-chain dehydrogenase</fullName>
    </submittedName>
</protein>
<evidence type="ECO:0000256" key="1">
    <source>
        <dbReference type="ARBA" id="ARBA00006484"/>
    </source>
</evidence>
<dbReference type="PANTHER" id="PTHR44196">
    <property type="entry name" value="DEHYDROGENASE/REDUCTASE SDR FAMILY MEMBER 7B"/>
    <property type="match status" value="1"/>
</dbReference>
<dbReference type="GO" id="GO:0016020">
    <property type="term" value="C:membrane"/>
    <property type="evidence" value="ECO:0007669"/>
    <property type="project" value="TreeGrafter"/>
</dbReference>
<dbReference type="GO" id="GO:0016491">
    <property type="term" value="F:oxidoreductase activity"/>
    <property type="evidence" value="ECO:0007669"/>
    <property type="project" value="UniProtKB-KW"/>
</dbReference>
<dbReference type="InterPro" id="IPR036291">
    <property type="entry name" value="NAD(P)-bd_dom_sf"/>
</dbReference>
<evidence type="ECO:0000256" key="2">
    <source>
        <dbReference type="ARBA" id="ARBA00023002"/>
    </source>
</evidence>
<dbReference type="EMBL" id="FPBF01000002">
    <property type="protein sequence ID" value="SFT68829.1"/>
    <property type="molecule type" value="Genomic_DNA"/>
</dbReference>
<dbReference type="PRINTS" id="PR00081">
    <property type="entry name" value="GDHRDH"/>
</dbReference>
<dbReference type="AlphaFoldDB" id="A0A1I7A1M8"/>
<dbReference type="RefSeq" id="WP_091692168.1">
    <property type="nucleotide sequence ID" value="NZ_FPBF01000002.1"/>
</dbReference>
<dbReference type="SUPFAM" id="SSF51735">
    <property type="entry name" value="NAD(P)-binding Rossmann-fold domains"/>
    <property type="match status" value="1"/>
</dbReference>
<dbReference type="Pfam" id="PF00106">
    <property type="entry name" value="adh_short"/>
    <property type="match status" value="1"/>
</dbReference>
<name>A0A1I7A1M8_9BACT</name>
<keyword evidence="2" id="KW-0560">Oxidoreductase</keyword>
<dbReference type="Proteomes" id="UP000199673">
    <property type="component" value="Unassembled WGS sequence"/>
</dbReference>
<accession>A0A1I7A1M8</accession>
<gene>
    <name evidence="3" type="ORF">SAMN04489724_1616</name>
</gene>
<sequence length="263" mass="29889">MLYKDFQETNIIITGASSGIGKELVRLLLPSKPQILAVDFDAAGLGKLQVEFPEIHILEADLSSKSGNEKILNWISTRWNRVDFCFANAGKAEFGPAENQNWKEADQLFQLNVHSPIQIGLALRELFPKAIFRLVITASAMSFWTIPGYSLYAASKSALLQWARTVWAEKSGDWLILVFPIATKTKFFETAGKDIPKAWPMQSPSWVATSILRGVAKGRKRIFPSPLFLSMLVANRFLRFIRPLYQLLEQRKYKKWLKKHSES</sequence>
<dbReference type="STRING" id="305507.SAMN04489724_1616"/>
<comment type="similarity">
    <text evidence="1">Belongs to the short-chain dehydrogenases/reductases (SDR) family.</text>
</comment>
<evidence type="ECO:0000313" key="4">
    <source>
        <dbReference type="Proteomes" id="UP000199673"/>
    </source>
</evidence>
<organism evidence="3 4">
    <name type="scientific">Algoriphagus locisalis</name>
    <dbReference type="NCBI Taxonomy" id="305507"/>
    <lineage>
        <taxon>Bacteria</taxon>
        <taxon>Pseudomonadati</taxon>
        <taxon>Bacteroidota</taxon>
        <taxon>Cytophagia</taxon>
        <taxon>Cytophagales</taxon>
        <taxon>Cyclobacteriaceae</taxon>
        <taxon>Algoriphagus</taxon>
    </lineage>
</organism>
<proteinExistence type="inferred from homology"/>
<evidence type="ECO:0000313" key="3">
    <source>
        <dbReference type="EMBL" id="SFT68829.1"/>
    </source>
</evidence>
<dbReference type="InterPro" id="IPR002347">
    <property type="entry name" value="SDR_fam"/>
</dbReference>
<keyword evidence="4" id="KW-1185">Reference proteome</keyword>
<dbReference type="PANTHER" id="PTHR44196:SF1">
    <property type="entry name" value="DEHYDROGENASE_REDUCTASE SDR FAMILY MEMBER 7B"/>
    <property type="match status" value="1"/>
</dbReference>